<protein>
    <submittedName>
        <fullName evidence="2">Dot/Icm type IV secretion system effector PhnB</fullName>
    </submittedName>
</protein>
<evidence type="ECO:0000313" key="3">
    <source>
        <dbReference type="Proteomes" id="UP001501218"/>
    </source>
</evidence>
<keyword evidence="3" id="KW-1185">Reference proteome</keyword>
<dbReference type="SUPFAM" id="SSF54593">
    <property type="entry name" value="Glyoxalase/Bleomycin resistance protein/Dihydroxybiphenyl dioxygenase"/>
    <property type="match status" value="1"/>
</dbReference>
<evidence type="ECO:0000259" key="1">
    <source>
        <dbReference type="PROSITE" id="PS51819"/>
    </source>
</evidence>
<comment type="caution">
    <text evidence="2">The sequence shown here is derived from an EMBL/GenBank/DDBJ whole genome shotgun (WGS) entry which is preliminary data.</text>
</comment>
<dbReference type="Pfam" id="PF00903">
    <property type="entry name" value="Glyoxalase"/>
    <property type="match status" value="1"/>
</dbReference>
<dbReference type="InterPro" id="IPR004360">
    <property type="entry name" value="Glyas_Fos-R_dOase_dom"/>
</dbReference>
<dbReference type="RefSeq" id="WP_344128720.1">
    <property type="nucleotide sequence ID" value="NZ_BAAARA010000004.1"/>
</dbReference>
<dbReference type="InterPro" id="IPR029068">
    <property type="entry name" value="Glyas_Bleomycin-R_OHBP_Dase"/>
</dbReference>
<dbReference type="Gene3D" id="3.30.720.110">
    <property type="match status" value="1"/>
</dbReference>
<dbReference type="Proteomes" id="UP001501218">
    <property type="component" value="Unassembled WGS sequence"/>
</dbReference>
<proteinExistence type="predicted"/>
<dbReference type="InterPro" id="IPR037523">
    <property type="entry name" value="VOC_core"/>
</dbReference>
<gene>
    <name evidence="2" type="primary">phnB</name>
    <name evidence="2" type="ORF">GCM10009854_18020</name>
</gene>
<dbReference type="EMBL" id="BAAARA010000004">
    <property type="protein sequence ID" value="GAA2341880.1"/>
    <property type="molecule type" value="Genomic_DNA"/>
</dbReference>
<dbReference type="PANTHER" id="PTHR34109">
    <property type="entry name" value="BNAUNNG04460D PROTEIN-RELATED"/>
    <property type="match status" value="1"/>
</dbReference>
<dbReference type="PANTHER" id="PTHR34109:SF1">
    <property type="entry name" value="VOC DOMAIN-CONTAINING PROTEIN"/>
    <property type="match status" value="1"/>
</dbReference>
<dbReference type="Gene3D" id="3.30.720.120">
    <property type="match status" value="1"/>
</dbReference>
<evidence type="ECO:0000313" key="2">
    <source>
        <dbReference type="EMBL" id="GAA2341880.1"/>
    </source>
</evidence>
<organism evidence="2 3">
    <name type="scientific">Saccharopolyspora halophila</name>
    <dbReference type="NCBI Taxonomy" id="405551"/>
    <lineage>
        <taxon>Bacteria</taxon>
        <taxon>Bacillati</taxon>
        <taxon>Actinomycetota</taxon>
        <taxon>Actinomycetes</taxon>
        <taxon>Pseudonocardiales</taxon>
        <taxon>Pseudonocardiaceae</taxon>
        <taxon>Saccharopolyspora</taxon>
    </lineage>
</organism>
<feature type="domain" description="VOC" evidence="1">
    <location>
        <begin position="10"/>
        <end position="131"/>
    </location>
</feature>
<sequence>MSEVQPIPEGYPRVTPYLLVDNGAAAIDFYTSVLGAEERMRMPTQDGGIGHAELSIGDSVIMLSDMDEHDPRALGGTPVLLHVYVEDVDRIYDKALQAGAVGVSPVEDQFYGDRAGQFDDPFGHRWSIATHVEEVSEEEMQRRVEQVMSGSATGAE</sequence>
<accession>A0ABP5SYU5</accession>
<dbReference type="PROSITE" id="PS51819">
    <property type="entry name" value="VOC"/>
    <property type="match status" value="1"/>
</dbReference>
<dbReference type="CDD" id="cd07246">
    <property type="entry name" value="VOC_like"/>
    <property type="match status" value="1"/>
</dbReference>
<name>A0ABP5SYU5_9PSEU</name>
<reference evidence="3" key="1">
    <citation type="journal article" date="2019" name="Int. J. Syst. Evol. Microbiol.">
        <title>The Global Catalogue of Microorganisms (GCM) 10K type strain sequencing project: providing services to taxonomists for standard genome sequencing and annotation.</title>
        <authorList>
            <consortium name="The Broad Institute Genomics Platform"/>
            <consortium name="The Broad Institute Genome Sequencing Center for Infectious Disease"/>
            <person name="Wu L."/>
            <person name="Ma J."/>
        </authorList>
    </citation>
    <scope>NUCLEOTIDE SEQUENCE [LARGE SCALE GENOMIC DNA]</scope>
    <source>
        <strain evidence="3">JCM 16221</strain>
    </source>
</reference>